<accession>R9HVS3</accession>
<protein>
    <submittedName>
        <fullName evidence="1">Uncharacterized protein</fullName>
    </submittedName>
</protein>
<name>R9HVS3_9BACT</name>
<organism evidence="1 2">
    <name type="scientific">Phocaeicola sartorii</name>
    <dbReference type="NCBI Taxonomy" id="671267"/>
    <lineage>
        <taxon>Bacteria</taxon>
        <taxon>Pseudomonadati</taxon>
        <taxon>Bacteroidota</taxon>
        <taxon>Bacteroidia</taxon>
        <taxon>Bacteroidales</taxon>
        <taxon>Bacteroidaceae</taxon>
        <taxon>Phocaeicola</taxon>
    </lineage>
</organism>
<dbReference type="AlphaFoldDB" id="R9HVS3"/>
<dbReference type="EMBL" id="ASSP01000033">
    <property type="protein sequence ID" value="EOS08098.1"/>
    <property type="molecule type" value="Genomic_DNA"/>
</dbReference>
<evidence type="ECO:0000313" key="2">
    <source>
        <dbReference type="Proteomes" id="UP000014200"/>
    </source>
</evidence>
<dbReference type="HOGENOM" id="CLU_2520715_0_0_10"/>
<sequence length="84" mass="9473">MICFFLPSVRFLSVGTALGFYGCGTRLSVQLHTEGFSCQLLFLRKGRICRKFTLSRRIKRDGRPLHLIKPNRDGLTGNEAGETL</sequence>
<dbReference type="STRING" id="1235788.C802_04466"/>
<keyword evidence="2" id="KW-1185">Reference proteome</keyword>
<reference evidence="1 2" key="1">
    <citation type="submission" date="2013-04" db="EMBL/GenBank/DDBJ databases">
        <title>The Genome Sequence of Bacteroides massiliensis dnLKV3.</title>
        <authorList>
            <consortium name="The Broad Institute Genomics Platform"/>
            <consortium name="The Broad Institute Genome Sequencing Center for Infectious Disease"/>
            <person name="Earl A."/>
            <person name="Xavier R."/>
            <person name="Kuhn K."/>
            <person name="Stappenbeck T."/>
            <person name="Walker B."/>
            <person name="Young S."/>
            <person name="Zeng Q."/>
            <person name="Gargeya S."/>
            <person name="Fitzgerald M."/>
            <person name="Haas B."/>
            <person name="Abouelleil A."/>
            <person name="Allen A.W."/>
            <person name="Alvarado L."/>
            <person name="Arachchi H.M."/>
            <person name="Berlin A.M."/>
            <person name="Chapman S.B."/>
            <person name="Gainer-Dewar J."/>
            <person name="Goldberg J."/>
            <person name="Griggs A."/>
            <person name="Gujja S."/>
            <person name="Hansen M."/>
            <person name="Howarth C."/>
            <person name="Imamovic A."/>
            <person name="Ireland A."/>
            <person name="Larimer J."/>
            <person name="McCowan C."/>
            <person name="Murphy C."/>
            <person name="Pearson M."/>
            <person name="Poon T.W."/>
            <person name="Priest M."/>
            <person name="Roberts A."/>
            <person name="Saif S."/>
            <person name="Shea T."/>
            <person name="Sisk P."/>
            <person name="Sykes S."/>
            <person name="Wortman J."/>
            <person name="Nusbaum C."/>
            <person name="Birren B."/>
        </authorList>
    </citation>
    <scope>NUCLEOTIDE SEQUENCE [LARGE SCALE GENOMIC DNA]</scope>
    <source>
        <strain evidence="2">dnLKV3</strain>
    </source>
</reference>
<proteinExistence type="predicted"/>
<dbReference type="Proteomes" id="UP000014200">
    <property type="component" value="Unassembled WGS sequence"/>
</dbReference>
<comment type="caution">
    <text evidence="1">The sequence shown here is derived from an EMBL/GenBank/DDBJ whole genome shotgun (WGS) entry which is preliminary data.</text>
</comment>
<evidence type="ECO:0000313" key="1">
    <source>
        <dbReference type="EMBL" id="EOS08098.1"/>
    </source>
</evidence>
<gene>
    <name evidence="1" type="ORF">C802_04466</name>
</gene>
<dbReference type="PATRIC" id="fig|1235788.3.peg.4584"/>